<keyword evidence="2 10" id="KW-0813">Transport</keyword>
<evidence type="ECO:0000259" key="13">
    <source>
        <dbReference type="Pfam" id="PF07715"/>
    </source>
</evidence>
<keyword evidence="5" id="KW-0732">Signal</keyword>
<proteinExistence type="inferred from homology"/>
<dbReference type="GO" id="GO:0015344">
    <property type="term" value="F:siderophore uptake transmembrane transporter activity"/>
    <property type="evidence" value="ECO:0007669"/>
    <property type="project" value="TreeGrafter"/>
</dbReference>
<dbReference type="AlphaFoldDB" id="A0A7V8SWF0"/>
<keyword evidence="4 10" id="KW-0812">Transmembrane</keyword>
<comment type="similarity">
    <text evidence="10 11">Belongs to the TonB-dependent receptor family.</text>
</comment>
<organism evidence="14 15">
    <name type="scientific">Candidatus Acidiferrum panamense</name>
    <dbReference type="NCBI Taxonomy" id="2741543"/>
    <lineage>
        <taxon>Bacteria</taxon>
        <taxon>Pseudomonadati</taxon>
        <taxon>Acidobacteriota</taxon>
        <taxon>Terriglobia</taxon>
        <taxon>Candidatus Acidiferrales</taxon>
        <taxon>Candidatus Acidiferrum</taxon>
    </lineage>
</organism>
<evidence type="ECO:0000259" key="12">
    <source>
        <dbReference type="Pfam" id="PF00593"/>
    </source>
</evidence>
<protein>
    <submittedName>
        <fullName evidence="14">TonB-dependent receptor plug domain-containing protein</fullName>
    </submittedName>
</protein>
<gene>
    <name evidence="14" type="ORF">HRJ53_06230</name>
</gene>
<feature type="domain" description="TonB-dependent receptor-like beta-barrel" evidence="12">
    <location>
        <begin position="178"/>
        <end position="433"/>
    </location>
</feature>
<dbReference type="GO" id="GO:0009279">
    <property type="term" value="C:cell outer membrane"/>
    <property type="evidence" value="ECO:0007669"/>
    <property type="project" value="UniProtKB-SubCell"/>
</dbReference>
<name>A0A7V8SWF0_9BACT</name>
<keyword evidence="6 11" id="KW-0798">TonB box</keyword>
<dbReference type="PANTHER" id="PTHR30069">
    <property type="entry name" value="TONB-DEPENDENT OUTER MEMBRANE RECEPTOR"/>
    <property type="match status" value="1"/>
</dbReference>
<evidence type="ECO:0000256" key="5">
    <source>
        <dbReference type="ARBA" id="ARBA00022729"/>
    </source>
</evidence>
<dbReference type="Gene3D" id="2.170.130.10">
    <property type="entry name" value="TonB-dependent receptor, plug domain"/>
    <property type="match status" value="1"/>
</dbReference>
<dbReference type="Proteomes" id="UP000567293">
    <property type="component" value="Unassembled WGS sequence"/>
</dbReference>
<dbReference type="GO" id="GO:0044718">
    <property type="term" value="P:siderophore transmembrane transport"/>
    <property type="evidence" value="ECO:0007669"/>
    <property type="project" value="TreeGrafter"/>
</dbReference>
<evidence type="ECO:0000256" key="4">
    <source>
        <dbReference type="ARBA" id="ARBA00022692"/>
    </source>
</evidence>
<comment type="caution">
    <text evidence="14">The sequence shown here is derived from an EMBL/GenBank/DDBJ whole genome shotgun (WGS) entry which is preliminary data.</text>
</comment>
<dbReference type="PROSITE" id="PS52016">
    <property type="entry name" value="TONB_DEPENDENT_REC_3"/>
    <property type="match status" value="1"/>
</dbReference>
<dbReference type="InterPro" id="IPR000531">
    <property type="entry name" value="Beta-barrel_TonB"/>
</dbReference>
<dbReference type="SUPFAM" id="SSF56935">
    <property type="entry name" value="Porins"/>
    <property type="match status" value="1"/>
</dbReference>
<dbReference type="InterPro" id="IPR036942">
    <property type="entry name" value="Beta-barrel_TonB_sf"/>
</dbReference>
<dbReference type="Pfam" id="PF07715">
    <property type="entry name" value="Plug"/>
    <property type="match status" value="1"/>
</dbReference>
<evidence type="ECO:0000256" key="7">
    <source>
        <dbReference type="ARBA" id="ARBA00023136"/>
    </source>
</evidence>
<evidence type="ECO:0000313" key="14">
    <source>
        <dbReference type="EMBL" id="MBA0084572.1"/>
    </source>
</evidence>
<keyword evidence="8 14" id="KW-0675">Receptor</keyword>
<dbReference type="EMBL" id="JACDQQ010000619">
    <property type="protein sequence ID" value="MBA0084572.1"/>
    <property type="molecule type" value="Genomic_DNA"/>
</dbReference>
<dbReference type="InterPro" id="IPR037066">
    <property type="entry name" value="Plug_dom_sf"/>
</dbReference>
<evidence type="ECO:0000256" key="9">
    <source>
        <dbReference type="ARBA" id="ARBA00023237"/>
    </source>
</evidence>
<reference evidence="14" key="1">
    <citation type="submission" date="2020-06" db="EMBL/GenBank/DDBJ databases">
        <title>Legume-microbial interactions unlock mineral nutrients during tropical forest succession.</title>
        <authorList>
            <person name="Epihov D.Z."/>
        </authorList>
    </citation>
    <scope>NUCLEOTIDE SEQUENCE [LARGE SCALE GENOMIC DNA]</scope>
    <source>
        <strain evidence="14">Pan2503</strain>
    </source>
</reference>
<evidence type="ECO:0000256" key="6">
    <source>
        <dbReference type="ARBA" id="ARBA00023077"/>
    </source>
</evidence>
<comment type="subcellular location">
    <subcellularLocation>
        <location evidence="1 10">Cell outer membrane</location>
        <topology evidence="1 10">Multi-pass membrane protein</topology>
    </subcellularLocation>
</comment>
<dbReference type="InterPro" id="IPR039426">
    <property type="entry name" value="TonB-dep_rcpt-like"/>
</dbReference>
<sequence length="441" mass="48999">MISRQQIQAMPGADLSNSFNMITDLVPGAWMTHDQLHIRGGHQVSWAIDGVPIPNTNIASNVGPQIDPKDIDYIEAERGGYSATYGDRSYGVFDVVPRTGFERDSEGELYTTFGTFAQTNDQLNFGSHTQKFAYFASVNGNRSNYGLETPGPDVLHDRVWGTGGMASFIYNRDANDQFRFVTSLRRDDYQIPVDPDQQAAGIRDIERERDAVTDISWAHTFRPGLLLTVSPFYHFNVANYDGDPNDYPLSTTQHRTSHYAGSQIALNAVTTRHNASVGIYQFGQWDNESVNLIANDGSAPPLAQGKPSQGNLEAIFLEDQYKALSWLTLTAGVRLTHFAGAISENAASPRLGGTVRIPHLNWVLRGFWGEYYQAPPLSTVTGPLLDFAISQGLGFIPLRGERDQEHQFGLNIPLRGWSLDVNNYHQRAHNYFDHNAIGNSN</sequence>
<dbReference type="Gene3D" id="2.40.170.20">
    <property type="entry name" value="TonB-dependent receptor, beta-barrel domain"/>
    <property type="match status" value="1"/>
</dbReference>
<evidence type="ECO:0000256" key="3">
    <source>
        <dbReference type="ARBA" id="ARBA00022452"/>
    </source>
</evidence>
<evidence type="ECO:0000256" key="11">
    <source>
        <dbReference type="RuleBase" id="RU003357"/>
    </source>
</evidence>
<evidence type="ECO:0000313" key="15">
    <source>
        <dbReference type="Proteomes" id="UP000567293"/>
    </source>
</evidence>
<feature type="domain" description="TonB-dependent receptor plug" evidence="13">
    <location>
        <begin position="2"/>
        <end position="91"/>
    </location>
</feature>
<feature type="non-terminal residue" evidence="14">
    <location>
        <position position="441"/>
    </location>
</feature>
<keyword evidence="15" id="KW-1185">Reference proteome</keyword>
<keyword evidence="7 10" id="KW-0472">Membrane</keyword>
<evidence type="ECO:0000256" key="10">
    <source>
        <dbReference type="PROSITE-ProRule" id="PRU01360"/>
    </source>
</evidence>
<accession>A0A7V8SWF0</accession>
<evidence type="ECO:0000256" key="1">
    <source>
        <dbReference type="ARBA" id="ARBA00004571"/>
    </source>
</evidence>
<keyword evidence="3 10" id="KW-1134">Transmembrane beta strand</keyword>
<dbReference type="InterPro" id="IPR012910">
    <property type="entry name" value="Plug_dom"/>
</dbReference>
<evidence type="ECO:0000256" key="8">
    <source>
        <dbReference type="ARBA" id="ARBA00023170"/>
    </source>
</evidence>
<evidence type="ECO:0000256" key="2">
    <source>
        <dbReference type="ARBA" id="ARBA00022448"/>
    </source>
</evidence>
<dbReference type="PANTHER" id="PTHR30069:SF29">
    <property type="entry name" value="HEMOGLOBIN AND HEMOGLOBIN-HAPTOGLOBIN-BINDING PROTEIN 1-RELATED"/>
    <property type="match status" value="1"/>
</dbReference>
<keyword evidence="9 10" id="KW-0998">Cell outer membrane</keyword>
<dbReference type="Pfam" id="PF00593">
    <property type="entry name" value="TonB_dep_Rec_b-barrel"/>
    <property type="match status" value="1"/>
</dbReference>